<feature type="region of interest" description="Disordered" evidence="1">
    <location>
        <begin position="143"/>
        <end position="220"/>
    </location>
</feature>
<dbReference type="Pfam" id="PF01476">
    <property type="entry name" value="LysM"/>
    <property type="match status" value="1"/>
</dbReference>
<name>A0A813SLH8_9BILA</name>
<feature type="compositionally biased region" description="Basic and acidic residues" evidence="1">
    <location>
        <begin position="576"/>
        <end position="590"/>
    </location>
</feature>
<dbReference type="InterPro" id="IPR018392">
    <property type="entry name" value="LysM"/>
</dbReference>
<evidence type="ECO:0000313" key="3">
    <source>
        <dbReference type="EMBL" id="CAF0798676.1"/>
    </source>
</evidence>
<feature type="compositionally biased region" description="Low complexity" evidence="1">
    <location>
        <begin position="144"/>
        <end position="155"/>
    </location>
</feature>
<dbReference type="SMART" id="SM00257">
    <property type="entry name" value="LysM"/>
    <property type="match status" value="1"/>
</dbReference>
<proteinExistence type="predicted"/>
<dbReference type="EMBL" id="CAJNOU010000008">
    <property type="protein sequence ID" value="CAF0798676.1"/>
    <property type="molecule type" value="Genomic_DNA"/>
</dbReference>
<dbReference type="Proteomes" id="UP000663889">
    <property type="component" value="Unassembled WGS sequence"/>
</dbReference>
<protein>
    <recommendedName>
        <fullName evidence="2">LysM domain-containing protein</fullName>
    </recommendedName>
</protein>
<feature type="compositionally biased region" description="Basic and acidic residues" evidence="1">
    <location>
        <begin position="198"/>
        <end position="212"/>
    </location>
</feature>
<dbReference type="Gene3D" id="3.10.350.10">
    <property type="entry name" value="LysM domain"/>
    <property type="match status" value="1"/>
</dbReference>
<dbReference type="CDD" id="cd00118">
    <property type="entry name" value="LysM"/>
    <property type="match status" value="1"/>
</dbReference>
<accession>A0A813SLH8</accession>
<feature type="domain" description="LysM" evidence="2">
    <location>
        <begin position="53"/>
        <end position="96"/>
    </location>
</feature>
<feature type="compositionally biased region" description="Basic and acidic residues" evidence="1">
    <location>
        <begin position="1"/>
        <end position="11"/>
    </location>
</feature>
<organism evidence="3 4">
    <name type="scientific">Rotaria sordida</name>
    <dbReference type="NCBI Taxonomy" id="392033"/>
    <lineage>
        <taxon>Eukaryota</taxon>
        <taxon>Metazoa</taxon>
        <taxon>Spiralia</taxon>
        <taxon>Gnathifera</taxon>
        <taxon>Rotifera</taxon>
        <taxon>Eurotatoria</taxon>
        <taxon>Bdelloidea</taxon>
        <taxon>Philodinida</taxon>
        <taxon>Philodinidae</taxon>
        <taxon>Rotaria</taxon>
    </lineage>
</organism>
<dbReference type="AlphaFoldDB" id="A0A813SLH8"/>
<evidence type="ECO:0000259" key="2">
    <source>
        <dbReference type="PROSITE" id="PS51782"/>
    </source>
</evidence>
<comment type="caution">
    <text evidence="3">The sequence shown here is derived from an EMBL/GenBank/DDBJ whole genome shotgun (WGS) entry which is preliminary data.</text>
</comment>
<dbReference type="PROSITE" id="PS51782">
    <property type="entry name" value="LYSM"/>
    <property type="match status" value="1"/>
</dbReference>
<sequence length="653" mass="75125">MMANKNDEHHLLTPTLKTMKPGTDVHNILPSYPMNSSRDSKRHRAVSQPDGTIQYTINSTDTLEKVALRFNSTPSELVKLNKLNTRTLYPGQILIVPEECSSNNSNQQKSTTTVPIDIKSSSLSTTTTTQKDSDAFILLKDNRSPSVSSSSPPHSLQKDIGPMVWSMARNTTARPGRAERLKSNSNIEDESLSSSSKTIEDNLKSSKDDSKQTKTLQKSSLVDKNHRLDEECLQRFIKVNVRLMTEDHESVAGTLLVTPNAVMFDPDVLDPLVKEHGIEKYGLIIRMDLLAGISLYEDLAMYEHEVTFHDEEKRKMCHSTSVKNLHYSLTHPTLNIDQVEIHDLMSCLLDKIDKELNPSSISNETYKLFDAASINKRQISLNSTDNNYNDETFLPISTNDNFLDDSLQYSNDLFQPLDDYKHSIGILLNDDDDDKNVNIAFNRIPSQISHVFDWTRFRRAVKIKKGCVLKNYVPLDQFNKRFGEIDELLRKQQENYFAPHRIEIPYYLCIKTSIHTHDIPSLYARQYKKNTDKFNDNVYGRKQLKNEYWFSIPKEKTDPLHAFFLRWTPERALDPLIDDDKQPSNIDSKKSNNQSSNKGFVLLTDDNDSQLPNDYSTHQNLKNQITKINEQLKRPHYLSRQNTLLKDWETSKY</sequence>
<reference evidence="3" key="1">
    <citation type="submission" date="2021-02" db="EMBL/GenBank/DDBJ databases">
        <authorList>
            <person name="Nowell W R."/>
        </authorList>
    </citation>
    <scope>NUCLEOTIDE SEQUENCE</scope>
</reference>
<dbReference type="SUPFAM" id="SSF54106">
    <property type="entry name" value="LysM domain"/>
    <property type="match status" value="1"/>
</dbReference>
<feature type="region of interest" description="Disordered" evidence="1">
    <location>
        <begin position="1"/>
        <end position="23"/>
    </location>
</feature>
<evidence type="ECO:0000256" key="1">
    <source>
        <dbReference type="SAM" id="MobiDB-lite"/>
    </source>
</evidence>
<gene>
    <name evidence="3" type="ORF">SEV965_LOCUS514</name>
</gene>
<dbReference type="InterPro" id="IPR036779">
    <property type="entry name" value="LysM_dom_sf"/>
</dbReference>
<feature type="region of interest" description="Disordered" evidence="1">
    <location>
        <begin position="576"/>
        <end position="603"/>
    </location>
</feature>
<evidence type="ECO:0000313" key="4">
    <source>
        <dbReference type="Proteomes" id="UP000663889"/>
    </source>
</evidence>